<dbReference type="InterPro" id="IPR018061">
    <property type="entry name" value="Retropepsins"/>
</dbReference>
<evidence type="ECO:0000256" key="3">
    <source>
        <dbReference type="ARBA" id="ARBA00022722"/>
    </source>
</evidence>
<dbReference type="Pfam" id="PF00078">
    <property type="entry name" value="RVT_1"/>
    <property type="match status" value="1"/>
</dbReference>
<feature type="domain" description="CCHC-type" evidence="7">
    <location>
        <begin position="147"/>
        <end position="161"/>
    </location>
</feature>
<dbReference type="PANTHER" id="PTHR37984:SF5">
    <property type="entry name" value="PROTEIN NYNRIN-LIKE"/>
    <property type="match status" value="1"/>
</dbReference>
<dbReference type="EMBL" id="JARQWQ010000096">
    <property type="protein sequence ID" value="KAK2551603.1"/>
    <property type="molecule type" value="Genomic_DNA"/>
</dbReference>
<feature type="domain" description="Peptidase A2" evidence="8">
    <location>
        <begin position="231"/>
        <end position="309"/>
    </location>
</feature>
<keyword evidence="4" id="KW-0255">Endonuclease</keyword>
<dbReference type="InterPro" id="IPR043502">
    <property type="entry name" value="DNA/RNA_pol_sf"/>
</dbReference>
<sequence>MATPGQGSTSLQHVVVNSSHFGRIEDFTPGGDWKQYVERLELFFEVNAVPKLAETCEFGAYREEAIRDRFVCGLRDRTIQGKLLVESSLVLRSAVEKSCAAELTEKETSVVHGDSFVKKVERSTLPECFRCGKRNHTPDSYSHLKSRCHRCHKTGHIATKCTVTRLPQRPPVKRGTIRGKIKKQGRIGNLQEVEAVEESVNKPVWPMFTIVDSRRRYKEFIVPVVIEGKNVDMELDTGASVTIIPKNVWYGVLATKPLKETDLKLRRFSGPEIPVVGEAEVRVSHHNQEISLPVFITDNVGPVLIGRDWLSALKLDWALIKQMSMDDRWTALQTKYPSLFDDGLGTMKGVVAHLKLKENAKPQFFKPRPVPFDLKEKIATEVNRLERISMLEKIEFSEGATPIVPVLKPDGSVRICGDYRMTINPVLDVQEYPMQTADDIFAQLNGGEKFSKLDLFSSYQQVLLDEESKQYVTISTHLGLFQYTRLPFGVSSSPVIFQKIMDSLTRGLTGVSGILDDLIVTGANDKEHLRNLEGTLNYLCSMRVKLKCT</sequence>
<dbReference type="InterPro" id="IPR001995">
    <property type="entry name" value="Peptidase_A2_cat"/>
</dbReference>
<dbReference type="InterPro" id="IPR001878">
    <property type="entry name" value="Znf_CCHC"/>
</dbReference>
<keyword evidence="6" id="KW-0863">Zinc-finger</keyword>
<keyword evidence="1" id="KW-0808">Transferase</keyword>
<dbReference type="GO" id="GO:0003676">
    <property type="term" value="F:nucleic acid binding"/>
    <property type="evidence" value="ECO:0007669"/>
    <property type="project" value="InterPro"/>
</dbReference>
<dbReference type="SUPFAM" id="SSF57756">
    <property type="entry name" value="Retrovirus zinc finger-like domains"/>
    <property type="match status" value="1"/>
</dbReference>
<proteinExistence type="predicted"/>
<gene>
    <name evidence="9" type="ORF">P5673_027587</name>
</gene>
<keyword evidence="3" id="KW-0540">Nuclease</keyword>
<reference evidence="9" key="2">
    <citation type="journal article" date="2023" name="Science">
        <title>Genomic signatures of disease resistance in endangered staghorn corals.</title>
        <authorList>
            <person name="Vollmer S.V."/>
            <person name="Selwyn J.D."/>
            <person name="Despard B.A."/>
            <person name="Roesel C.L."/>
        </authorList>
    </citation>
    <scope>NUCLEOTIDE SEQUENCE</scope>
    <source>
        <strain evidence="9">K2</strain>
    </source>
</reference>
<dbReference type="InterPro" id="IPR000477">
    <property type="entry name" value="RT_dom"/>
</dbReference>
<dbReference type="InterPro" id="IPR050951">
    <property type="entry name" value="Retrovirus_Pol_polyprotein"/>
</dbReference>
<dbReference type="CDD" id="cd01647">
    <property type="entry name" value="RT_LTR"/>
    <property type="match status" value="1"/>
</dbReference>
<protein>
    <recommendedName>
        <fullName evidence="11">Reverse transcriptase domain-containing protein</fullName>
    </recommendedName>
</protein>
<evidence type="ECO:0000313" key="9">
    <source>
        <dbReference type="EMBL" id="KAK2551603.1"/>
    </source>
</evidence>
<dbReference type="Gene3D" id="3.30.70.270">
    <property type="match status" value="1"/>
</dbReference>
<dbReference type="GO" id="GO:0004190">
    <property type="term" value="F:aspartic-type endopeptidase activity"/>
    <property type="evidence" value="ECO:0007669"/>
    <property type="project" value="InterPro"/>
</dbReference>
<evidence type="ECO:0000256" key="1">
    <source>
        <dbReference type="ARBA" id="ARBA00022679"/>
    </source>
</evidence>
<name>A0AAD9PYU6_ACRCE</name>
<evidence type="ECO:0000259" key="7">
    <source>
        <dbReference type="PROSITE" id="PS50158"/>
    </source>
</evidence>
<dbReference type="PANTHER" id="PTHR37984">
    <property type="entry name" value="PROTEIN CBG26694"/>
    <property type="match status" value="1"/>
</dbReference>
<evidence type="ECO:0000256" key="4">
    <source>
        <dbReference type="ARBA" id="ARBA00022759"/>
    </source>
</evidence>
<dbReference type="PROSITE" id="PS50175">
    <property type="entry name" value="ASP_PROT_RETROV"/>
    <property type="match status" value="1"/>
</dbReference>
<keyword evidence="6" id="KW-0479">Metal-binding</keyword>
<keyword evidence="2" id="KW-0548">Nucleotidyltransferase</keyword>
<dbReference type="SUPFAM" id="SSF56672">
    <property type="entry name" value="DNA/RNA polymerases"/>
    <property type="match status" value="1"/>
</dbReference>
<dbReference type="GO" id="GO:0004519">
    <property type="term" value="F:endonuclease activity"/>
    <property type="evidence" value="ECO:0007669"/>
    <property type="project" value="UniProtKB-KW"/>
</dbReference>
<dbReference type="InterPro" id="IPR021109">
    <property type="entry name" value="Peptidase_aspartic_dom_sf"/>
</dbReference>
<keyword evidence="5" id="KW-0378">Hydrolase</keyword>
<evidence type="ECO:0000256" key="5">
    <source>
        <dbReference type="ARBA" id="ARBA00022801"/>
    </source>
</evidence>
<accession>A0AAD9PYU6</accession>
<dbReference type="InterPro" id="IPR043128">
    <property type="entry name" value="Rev_trsase/Diguanyl_cyclase"/>
</dbReference>
<dbReference type="SUPFAM" id="SSF50630">
    <property type="entry name" value="Acid proteases"/>
    <property type="match status" value="1"/>
</dbReference>
<dbReference type="PROSITE" id="PS50158">
    <property type="entry name" value="ZF_CCHC"/>
    <property type="match status" value="1"/>
</dbReference>
<keyword evidence="10" id="KW-1185">Reference proteome</keyword>
<evidence type="ECO:0008006" key="11">
    <source>
        <dbReference type="Google" id="ProtNLM"/>
    </source>
</evidence>
<dbReference type="Gene3D" id="4.10.60.10">
    <property type="entry name" value="Zinc finger, CCHC-type"/>
    <property type="match status" value="1"/>
</dbReference>
<dbReference type="AlphaFoldDB" id="A0AAD9PYU6"/>
<evidence type="ECO:0000256" key="2">
    <source>
        <dbReference type="ARBA" id="ARBA00022695"/>
    </source>
</evidence>
<evidence type="ECO:0000313" key="10">
    <source>
        <dbReference type="Proteomes" id="UP001249851"/>
    </source>
</evidence>
<organism evidence="9 10">
    <name type="scientific">Acropora cervicornis</name>
    <name type="common">Staghorn coral</name>
    <dbReference type="NCBI Taxonomy" id="6130"/>
    <lineage>
        <taxon>Eukaryota</taxon>
        <taxon>Metazoa</taxon>
        <taxon>Cnidaria</taxon>
        <taxon>Anthozoa</taxon>
        <taxon>Hexacorallia</taxon>
        <taxon>Scleractinia</taxon>
        <taxon>Astrocoeniina</taxon>
        <taxon>Acroporidae</taxon>
        <taxon>Acropora</taxon>
    </lineage>
</organism>
<dbReference type="Proteomes" id="UP001249851">
    <property type="component" value="Unassembled WGS sequence"/>
</dbReference>
<evidence type="ECO:0000256" key="6">
    <source>
        <dbReference type="PROSITE-ProRule" id="PRU00047"/>
    </source>
</evidence>
<dbReference type="GO" id="GO:0008270">
    <property type="term" value="F:zinc ion binding"/>
    <property type="evidence" value="ECO:0007669"/>
    <property type="project" value="UniProtKB-KW"/>
</dbReference>
<dbReference type="GO" id="GO:0016779">
    <property type="term" value="F:nucleotidyltransferase activity"/>
    <property type="evidence" value="ECO:0007669"/>
    <property type="project" value="UniProtKB-KW"/>
</dbReference>
<dbReference type="GO" id="GO:0006508">
    <property type="term" value="P:proteolysis"/>
    <property type="evidence" value="ECO:0007669"/>
    <property type="project" value="InterPro"/>
</dbReference>
<dbReference type="Gene3D" id="2.40.70.10">
    <property type="entry name" value="Acid Proteases"/>
    <property type="match status" value="1"/>
</dbReference>
<evidence type="ECO:0000259" key="8">
    <source>
        <dbReference type="PROSITE" id="PS50175"/>
    </source>
</evidence>
<reference evidence="9" key="1">
    <citation type="journal article" date="2023" name="G3 (Bethesda)">
        <title>Whole genome assembly and annotation of the endangered Caribbean coral Acropora cervicornis.</title>
        <authorList>
            <person name="Selwyn J.D."/>
            <person name="Vollmer S.V."/>
        </authorList>
    </citation>
    <scope>NUCLEOTIDE SEQUENCE</scope>
    <source>
        <strain evidence="9">K2</strain>
    </source>
</reference>
<comment type="caution">
    <text evidence="9">The sequence shown here is derived from an EMBL/GenBank/DDBJ whole genome shotgun (WGS) entry which is preliminary data.</text>
</comment>
<dbReference type="InterPro" id="IPR036875">
    <property type="entry name" value="Znf_CCHC_sf"/>
</dbReference>
<dbReference type="Gene3D" id="3.10.10.10">
    <property type="entry name" value="HIV Type 1 Reverse Transcriptase, subunit A, domain 1"/>
    <property type="match status" value="1"/>
</dbReference>
<keyword evidence="6" id="KW-0862">Zinc</keyword>
<dbReference type="Pfam" id="PF00077">
    <property type="entry name" value="RVP"/>
    <property type="match status" value="1"/>
</dbReference>